<dbReference type="SUPFAM" id="SSF82199">
    <property type="entry name" value="SET domain"/>
    <property type="match status" value="1"/>
</dbReference>
<dbReference type="InterPro" id="IPR001214">
    <property type="entry name" value="SET_dom"/>
</dbReference>
<dbReference type="GeneID" id="26904463"/>
<feature type="domain" description="SET" evidence="1">
    <location>
        <begin position="15"/>
        <end position="260"/>
    </location>
</feature>
<dbReference type="PROSITE" id="PS50280">
    <property type="entry name" value="SET"/>
    <property type="match status" value="1"/>
</dbReference>
<dbReference type="RefSeq" id="XP_015660379.1">
    <property type="nucleotide sequence ID" value="XM_015801759.1"/>
</dbReference>
<organism evidence="2 3">
    <name type="scientific">Leptomonas pyrrhocoris</name>
    <name type="common">Firebug parasite</name>
    <dbReference type="NCBI Taxonomy" id="157538"/>
    <lineage>
        <taxon>Eukaryota</taxon>
        <taxon>Discoba</taxon>
        <taxon>Euglenozoa</taxon>
        <taxon>Kinetoplastea</taxon>
        <taxon>Metakinetoplastina</taxon>
        <taxon>Trypanosomatida</taxon>
        <taxon>Trypanosomatidae</taxon>
        <taxon>Leishmaniinae</taxon>
        <taxon>Leptomonas</taxon>
    </lineage>
</organism>
<reference evidence="2 3" key="1">
    <citation type="submission" date="2015-07" db="EMBL/GenBank/DDBJ databases">
        <title>High-quality genome of monoxenous trypanosomatid Leptomonas pyrrhocoris.</title>
        <authorList>
            <person name="Flegontov P."/>
            <person name="Butenko A."/>
            <person name="Firsov S."/>
            <person name="Vlcek C."/>
            <person name="Logacheva M.D."/>
            <person name="Field M."/>
            <person name="Filatov D."/>
            <person name="Flegontova O."/>
            <person name="Gerasimov E."/>
            <person name="Jackson A.P."/>
            <person name="Kelly S."/>
            <person name="Opperdoes F."/>
            <person name="O'Reilly A."/>
            <person name="Votypka J."/>
            <person name="Yurchenko V."/>
            <person name="Lukes J."/>
        </authorList>
    </citation>
    <scope>NUCLEOTIDE SEQUENCE [LARGE SCALE GENOMIC DNA]</scope>
    <source>
        <strain evidence="2">H10</strain>
    </source>
</reference>
<gene>
    <name evidence="2" type="ORF">ABB37_04172</name>
</gene>
<dbReference type="EMBL" id="LGTL01000006">
    <property type="protein sequence ID" value="KPA81941.1"/>
    <property type="molecule type" value="Genomic_DNA"/>
</dbReference>
<accession>A0A0N1J4Z2</accession>
<dbReference type="InterPro" id="IPR046341">
    <property type="entry name" value="SET_dom_sf"/>
</dbReference>
<evidence type="ECO:0000313" key="2">
    <source>
        <dbReference type="EMBL" id="KPA81941.1"/>
    </source>
</evidence>
<dbReference type="Proteomes" id="UP000037923">
    <property type="component" value="Unassembled WGS sequence"/>
</dbReference>
<dbReference type="OrthoDB" id="270426at2759"/>
<evidence type="ECO:0000313" key="3">
    <source>
        <dbReference type="Proteomes" id="UP000037923"/>
    </source>
</evidence>
<protein>
    <recommendedName>
        <fullName evidence="1">SET domain-containing protein</fullName>
    </recommendedName>
</protein>
<dbReference type="Gene3D" id="3.90.1410.10">
    <property type="entry name" value="set domain protein methyltransferase, domain 1"/>
    <property type="match status" value="1"/>
</dbReference>
<dbReference type="OMA" id="YWASRFR"/>
<dbReference type="RefSeq" id="XP_015660380.1">
    <property type="nucleotide sequence ID" value="XM_015801760.1"/>
</dbReference>
<dbReference type="VEuPathDB" id="TriTrypDB:LpyrH10_06_5420"/>
<dbReference type="EMBL" id="LGTL01000006">
    <property type="protein sequence ID" value="KPA81940.1"/>
    <property type="molecule type" value="Genomic_DNA"/>
</dbReference>
<dbReference type="AlphaFoldDB" id="A0A0N1J4Z2"/>
<comment type="caution">
    <text evidence="2">The sequence shown here is derived from an EMBL/GenBank/DDBJ whole genome shotgun (WGS) entry which is preliminary data.</text>
</comment>
<proteinExistence type="predicted"/>
<name>A0A0N1J4Z2_LEPPY</name>
<keyword evidence="3" id="KW-1185">Reference proteome</keyword>
<evidence type="ECO:0000259" key="1">
    <source>
        <dbReference type="PROSITE" id="PS50280"/>
    </source>
</evidence>
<sequence length="296" mass="31968">MWRQICARLNVMLAPSVERRFIDGKGCSGLACRAADVIEDGEVLAVVPYLACTSPIMALASPWGSQLGAAISSYALEEGGVRVEYSKEGALTTAFTALAMQPRSPLEHYLRHIELNAIDAASLASALGPALATQLKVIEALNGAVVEHMHSDLRGHGVAVPLTDLQRAHRLCASRCLDVPGSEEFFGGPALVPVADLINHDSRPPNIAVYAESTHRIGPLLRRHSRMDLMNDSFKSYAFCVVVRATEEVEGGKELTYQYVDATADPSLYADKLYWASRFGFVPTDLVSAKAEETPA</sequence>